<feature type="signal peptide" evidence="1">
    <location>
        <begin position="1"/>
        <end position="27"/>
    </location>
</feature>
<dbReference type="Proteomes" id="UP000831113">
    <property type="component" value="Chromosome"/>
</dbReference>
<gene>
    <name evidence="2" type="ORF">MTX78_20935</name>
</gene>
<name>A0ABY4CWD2_9BACT</name>
<evidence type="ECO:0000256" key="1">
    <source>
        <dbReference type="SAM" id="SignalP"/>
    </source>
</evidence>
<dbReference type="RefSeq" id="WP_243798032.1">
    <property type="nucleotide sequence ID" value="NZ_CP094669.1"/>
</dbReference>
<evidence type="ECO:0000313" key="3">
    <source>
        <dbReference type="Proteomes" id="UP000831113"/>
    </source>
</evidence>
<sequence length="158" mass="16147">MHTSTSSILRHVCSLLAVPLLHVGALAQSTPTWQNARAVGTNLTVSGAAAVDANGNTYEVGSFSGTATFDGLSLTSQGNIDGYIAKYTPTGTIAWVRQLGSTGRDLAFSVALDATGNTYVAGDFTNSIALSASVVLDGGSTTTSKAFVVRFSPQGTPE</sequence>
<protein>
    <submittedName>
        <fullName evidence="2">Uncharacterized protein</fullName>
    </submittedName>
</protein>
<reference evidence="2 3" key="1">
    <citation type="submission" date="2022-03" db="EMBL/GenBank/DDBJ databases">
        <title>Hymenobactersp. isolated from the air.</title>
        <authorList>
            <person name="Won M."/>
            <person name="Kwon S.-W."/>
        </authorList>
    </citation>
    <scope>NUCLEOTIDE SEQUENCE [LARGE SCALE GENOMIC DNA]</scope>
    <source>
        <strain evidence="2 3">KACC 21982</strain>
    </source>
</reference>
<accession>A0ABY4CWD2</accession>
<keyword evidence="1" id="KW-0732">Signal</keyword>
<organism evidence="2 3">
    <name type="scientific">Hymenobacter tibetensis</name>
    <dbReference type="NCBI Taxonomy" id="497967"/>
    <lineage>
        <taxon>Bacteria</taxon>
        <taxon>Pseudomonadati</taxon>
        <taxon>Bacteroidota</taxon>
        <taxon>Cytophagia</taxon>
        <taxon>Cytophagales</taxon>
        <taxon>Hymenobacteraceae</taxon>
        <taxon>Hymenobacter</taxon>
    </lineage>
</organism>
<proteinExistence type="predicted"/>
<feature type="chain" id="PRO_5047468926" evidence="1">
    <location>
        <begin position="28"/>
        <end position="158"/>
    </location>
</feature>
<evidence type="ECO:0000313" key="2">
    <source>
        <dbReference type="EMBL" id="UOG74569.1"/>
    </source>
</evidence>
<dbReference type="EMBL" id="CP094669">
    <property type="protein sequence ID" value="UOG74569.1"/>
    <property type="molecule type" value="Genomic_DNA"/>
</dbReference>
<keyword evidence="3" id="KW-1185">Reference proteome</keyword>
<dbReference type="SUPFAM" id="SSF101898">
    <property type="entry name" value="NHL repeat"/>
    <property type="match status" value="1"/>
</dbReference>